<dbReference type="InParanoid" id="A0A7R8V140"/>
<feature type="transmembrane region" description="Helical" evidence="1">
    <location>
        <begin position="151"/>
        <end position="167"/>
    </location>
</feature>
<keyword evidence="1" id="KW-0812">Transmembrane</keyword>
<organism evidence="2 3">
    <name type="scientific">Hermetia illucens</name>
    <name type="common">Black soldier fly</name>
    <dbReference type="NCBI Taxonomy" id="343691"/>
    <lineage>
        <taxon>Eukaryota</taxon>
        <taxon>Metazoa</taxon>
        <taxon>Ecdysozoa</taxon>
        <taxon>Arthropoda</taxon>
        <taxon>Hexapoda</taxon>
        <taxon>Insecta</taxon>
        <taxon>Pterygota</taxon>
        <taxon>Neoptera</taxon>
        <taxon>Endopterygota</taxon>
        <taxon>Diptera</taxon>
        <taxon>Brachycera</taxon>
        <taxon>Stratiomyomorpha</taxon>
        <taxon>Stratiomyidae</taxon>
        <taxon>Hermetiinae</taxon>
        <taxon>Hermetia</taxon>
    </lineage>
</organism>
<name>A0A7R8V140_HERIL</name>
<evidence type="ECO:0000256" key="1">
    <source>
        <dbReference type="SAM" id="Phobius"/>
    </source>
</evidence>
<feature type="transmembrane region" description="Helical" evidence="1">
    <location>
        <begin position="129"/>
        <end position="145"/>
    </location>
</feature>
<accession>A0A7R8V140</accession>
<reference evidence="2 3" key="1">
    <citation type="submission" date="2020-11" db="EMBL/GenBank/DDBJ databases">
        <authorList>
            <person name="Wallbank WR R."/>
            <person name="Pardo Diaz C."/>
            <person name="Kozak K."/>
            <person name="Martin S."/>
            <person name="Jiggins C."/>
            <person name="Moest M."/>
            <person name="Warren A I."/>
            <person name="Generalovic N T."/>
            <person name="Byers J.R.P. K."/>
            <person name="Montejo-Kovacevich G."/>
            <person name="Yen C E."/>
        </authorList>
    </citation>
    <scope>NUCLEOTIDE SEQUENCE [LARGE SCALE GENOMIC DNA]</scope>
</reference>
<dbReference type="AlphaFoldDB" id="A0A7R8V140"/>
<feature type="transmembrane region" description="Helical" evidence="1">
    <location>
        <begin position="92"/>
        <end position="117"/>
    </location>
</feature>
<feature type="transmembrane region" description="Helical" evidence="1">
    <location>
        <begin position="12"/>
        <end position="35"/>
    </location>
</feature>
<dbReference type="FunCoup" id="A0A7R8V140">
    <property type="interactions" value="5"/>
</dbReference>
<keyword evidence="1" id="KW-1133">Transmembrane helix</keyword>
<dbReference type="Proteomes" id="UP000594454">
    <property type="component" value="Chromosome 5"/>
</dbReference>
<keyword evidence="3" id="KW-1185">Reference proteome</keyword>
<evidence type="ECO:0000313" key="3">
    <source>
        <dbReference type="Proteomes" id="UP000594454"/>
    </source>
</evidence>
<evidence type="ECO:0000313" key="2">
    <source>
        <dbReference type="EMBL" id="CAD7090300.1"/>
    </source>
</evidence>
<feature type="transmembrane region" description="Helical" evidence="1">
    <location>
        <begin position="47"/>
        <end position="65"/>
    </location>
</feature>
<protein>
    <submittedName>
        <fullName evidence="2">Uncharacterized protein</fullName>
    </submittedName>
</protein>
<feature type="transmembrane region" description="Helical" evidence="1">
    <location>
        <begin position="179"/>
        <end position="197"/>
    </location>
</feature>
<dbReference type="EMBL" id="LR899013">
    <property type="protein sequence ID" value="CAD7090300.1"/>
    <property type="molecule type" value="Genomic_DNA"/>
</dbReference>
<proteinExistence type="predicted"/>
<gene>
    <name evidence="2" type="ORF">HERILL_LOCUS12792</name>
</gene>
<keyword evidence="1" id="KW-0472">Membrane</keyword>
<sequence length="199" mass="22437">MEASDDQKDDIYSDFNICTTAAHLILFGTSAWALNQISIFQHPWAKISFSLTMGHGLLGVVLHVWSRQNLVAPPDIRFAKIYWRSSLMVKSIPLLCFNLEILGIKMFNTLYTVLPILTQIRWKREEKHWNCFNVLNILVLLYLSAAKGDAWVSGSTAIGTMVHFISTRHFAFSNMKPDNVTAIGISILNLLGLQAILQS</sequence>